<organism evidence="2 3">
    <name type="scientific">Jonesia denitrificans (strain ATCC 14870 / DSM 20603 / BCRC 15368 / CIP 55.134 / JCM 11481 / NBRC 15587 / NCTC 10816 / Prevot 55134)</name>
    <name type="common">Listeria denitrificans</name>
    <dbReference type="NCBI Taxonomy" id="471856"/>
    <lineage>
        <taxon>Bacteria</taxon>
        <taxon>Bacillati</taxon>
        <taxon>Actinomycetota</taxon>
        <taxon>Actinomycetes</taxon>
        <taxon>Micrococcales</taxon>
        <taxon>Jonesiaceae</taxon>
        <taxon>Jonesia</taxon>
    </lineage>
</organism>
<evidence type="ECO:0000313" key="3">
    <source>
        <dbReference type="Proteomes" id="UP000000628"/>
    </source>
</evidence>
<evidence type="ECO:0000259" key="1">
    <source>
        <dbReference type="PROSITE" id="PS51725"/>
    </source>
</evidence>
<dbReference type="KEGG" id="jde:Jden_0203"/>
<dbReference type="Pfam" id="PF03992">
    <property type="entry name" value="ABM"/>
    <property type="match status" value="1"/>
</dbReference>
<reference evidence="2 3" key="1">
    <citation type="journal article" date="2009" name="Stand. Genomic Sci.">
        <title>Complete genome sequence of Jonesia denitrificans type strain (Prevot 55134).</title>
        <authorList>
            <person name="Pukall R."/>
            <person name="Gehrich-Schroter G."/>
            <person name="Lapidus A."/>
            <person name="Nolan M."/>
            <person name="Glavina Del Rio T."/>
            <person name="Lucas S."/>
            <person name="Chen F."/>
            <person name="Tice H."/>
            <person name="Pitluck S."/>
            <person name="Cheng J.F."/>
            <person name="Copeland A."/>
            <person name="Saunders E."/>
            <person name="Brettin T."/>
            <person name="Detter J.C."/>
            <person name="Bruce D."/>
            <person name="Goodwin L."/>
            <person name="Pati A."/>
            <person name="Ivanova N."/>
            <person name="Mavromatis K."/>
            <person name="Ovchinnikova G."/>
            <person name="Chen A."/>
            <person name="Palaniappan K."/>
            <person name="Land M."/>
            <person name="Hauser L."/>
            <person name="Chang Y.J."/>
            <person name="Jeffries C.D."/>
            <person name="Chain P."/>
            <person name="Goker M."/>
            <person name="Bristow J."/>
            <person name="Eisen J.A."/>
            <person name="Markowitz V."/>
            <person name="Hugenholtz P."/>
            <person name="Kyrpides N.C."/>
            <person name="Klenk H.P."/>
            <person name="Han C."/>
        </authorList>
    </citation>
    <scope>NUCLEOTIDE SEQUENCE [LARGE SCALE GENOMIC DNA]</scope>
    <source>
        <strain evidence="3">ATCC 14870 / DSM 20603 / BCRC 15368 / CIP 55.134 / JCM 11481 / NBRC 15587 / NCTC 10816 / Prevot 55134</strain>
    </source>
</reference>
<keyword evidence="3" id="KW-1185">Reference proteome</keyword>
<dbReference type="PROSITE" id="PS51725">
    <property type="entry name" value="ABM"/>
    <property type="match status" value="1"/>
</dbReference>
<dbReference type="eggNOG" id="COG1359">
    <property type="taxonomic scope" value="Bacteria"/>
</dbReference>
<name>C7QYN0_JONDD</name>
<dbReference type="InterPro" id="IPR007138">
    <property type="entry name" value="ABM_dom"/>
</dbReference>
<protein>
    <submittedName>
        <fullName evidence="2">Antibiotic biosynthesis monooxygenase</fullName>
    </submittedName>
</protein>
<dbReference type="Proteomes" id="UP000000628">
    <property type="component" value="Chromosome"/>
</dbReference>
<dbReference type="HOGENOM" id="CLU_154488_0_0_11"/>
<sequence>MASSRLVVPSYETLGDTAWSAFLAVVRRVGAACYGRAMTYATIGTMGVKPGERDAVIEIMTRHNSVLRDAGCLVYEVGGRDDDPDTVYVAEVWESEEAHAASLELDEVKAVISDAMPHLTGDFGGYDFAVAGSPLRD</sequence>
<proteinExistence type="predicted"/>
<keyword evidence="2" id="KW-0503">Monooxygenase</keyword>
<dbReference type="AlphaFoldDB" id="C7QYN0"/>
<evidence type="ECO:0000313" key="2">
    <source>
        <dbReference type="EMBL" id="ACV07877.1"/>
    </source>
</evidence>
<gene>
    <name evidence="2" type="ordered locus">Jden_0203</name>
</gene>
<feature type="domain" description="ABM" evidence="1">
    <location>
        <begin position="40"/>
        <end position="128"/>
    </location>
</feature>
<dbReference type="EMBL" id="CP001706">
    <property type="protein sequence ID" value="ACV07877.1"/>
    <property type="molecule type" value="Genomic_DNA"/>
</dbReference>
<accession>C7QYN0</accession>
<dbReference type="RefSeq" id="WP_015770506.1">
    <property type="nucleotide sequence ID" value="NC_013174.1"/>
</dbReference>
<dbReference type="InterPro" id="IPR011008">
    <property type="entry name" value="Dimeric_a/b-barrel"/>
</dbReference>
<keyword evidence="2" id="KW-0560">Oxidoreductase</keyword>
<dbReference type="GO" id="GO:0004497">
    <property type="term" value="F:monooxygenase activity"/>
    <property type="evidence" value="ECO:0007669"/>
    <property type="project" value="UniProtKB-KW"/>
</dbReference>
<dbReference type="Gene3D" id="3.30.70.100">
    <property type="match status" value="1"/>
</dbReference>
<dbReference type="SUPFAM" id="SSF54909">
    <property type="entry name" value="Dimeric alpha+beta barrel"/>
    <property type="match status" value="1"/>
</dbReference>
<dbReference type="STRING" id="471856.Jden_0203"/>